<proteinExistence type="predicted"/>
<dbReference type="CDD" id="cd06267">
    <property type="entry name" value="PBP1_LacI_sugar_binding-like"/>
    <property type="match status" value="1"/>
</dbReference>
<dbReference type="SMART" id="SM00354">
    <property type="entry name" value="HTH_LACI"/>
    <property type="match status" value="1"/>
</dbReference>
<dbReference type="EMBL" id="CAJVAS010000025">
    <property type="protein sequence ID" value="CAG7643778.1"/>
    <property type="molecule type" value="Genomic_DNA"/>
</dbReference>
<dbReference type="PROSITE" id="PS50932">
    <property type="entry name" value="HTH_LACI_2"/>
    <property type="match status" value="1"/>
</dbReference>
<sequence>MSKLDEVAKLAGVSKSTVSRVINHSDTVSAQSKQKVLEAMQTLQFQAQELKRSSDSSGMIGLVLPFGKQIMSQSFGIDLLVGAEEKAFENDYMILIGNSVGGREPQLTAKMMQRGAEGLIMLIGSGKPGQKEHLNNLQAQGMPIVLVDQKVDGIETHLVRGDNFMGAVTLVEHLFGLGHERIGIVSPNKHFTHKERIKGYRYALMDKQVRVPERYELFVEGESAGIEEALERMLTGAERPTALFVTSPGLLMSVMSVLNRLELRVPEQISIVTFDEVYGNFPEEYQDMFTSINQSGKQMGGMAVELLFQHSRSPELEYQEIVLPGKFTARRSTGPAQGM</sequence>
<dbReference type="Pfam" id="PF13377">
    <property type="entry name" value="Peripla_BP_3"/>
    <property type="match status" value="1"/>
</dbReference>
<feature type="domain" description="HTH lacI-type" evidence="4">
    <location>
        <begin position="2"/>
        <end position="56"/>
    </location>
</feature>
<dbReference type="GO" id="GO:0000976">
    <property type="term" value="F:transcription cis-regulatory region binding"/>
    <property type="evidence" value="ECO:0007669"/>
    <property type="project" value="TreeGrafter"/>
</dbReference>
<keyword evidence="3" id="KW-0804">Transcription</keyword>
<evidence type="ECO:0000313" key="7">
    <source>
        <dbReference type="Proteomes" id="UP000693672"/>
    </source>
</evidence>
<name>A0A916NK82_9BACL</name>
<evidence type="ECO:0000256" key="2">
    <source>
        <dbReference type="ARBA" id="ARBA00023125"/>
    </source>
</evidence>
<gene>
    <name evidence="6" type="primary">rbsR_6</name>
    <name evidence="6" type="ORF">PAESOLCIP111_04553</name>
</gene>
<dbReference type="Proteomes" id="UP000693672">
    <property type="component" value="Unassembled WGS sequence"/>
</dbReference>
<dbReference type="PANTHER" id="PTHR30146">
    <property type="entry name" value="LACI-RELATED TRANSCRIPTIONAL REPRESSOR"/>
    <property type="match status" value="1"/>
</dbReference>
<evidence type="ECO:0000259" key="4">
    <source>
        <dbReference type="PROSITE" id="PS50932"/>
    </source>
</evidence>
<dbReference type="PROSITE" id="PS50943">
    <property type="entry name" value="HTH_CROC1"/>
    <property type="match status" value="1"/>
</dbReference>
<organism evidence="6 7">
    <name type="scientific">Paenibacillus solanacearum</name>
    <dbReference type="NCBI Taxonomy" id="2048548"/>
    <lineage>
        <taxon>Bacteria</taxon>
        <taxon>Bacillati</taxon>
        <taxon>Bacillota</taxon>
        <taxon>Bacilli</taxon>
        <taxon>Bacillales</taxon>
        <taxon>Paenibacillaceae</taxon>
        <taxon>Paenibacillus</taxon>
    </lineage>
</organism>
<keyword evidence="1" id="KW-0805">Transcription regulation</keyword>
<dbReference type="RefSeq" id="WP_218094264.1">
    <property type="nucleotide sequence ID" value="NZ_CAJVAS010000025.1"/>
</dbReference>
<dbReference type="InterPro" id="IPR001387">
    <property type="entry name" value="Cro/C1-type_HTH"/>
</dbReference>
<dbReference type="AlphaFoldDB" id="A0A916NK82"/>
<evidence type="ECO:0000256" key="3">
    <source>
        <dbReference type="ARBA" id="ARBA00023163"/>
    </source>
</evidence>
<reference evidence="6" key="1">
    <citation type="submission" date="2021-06" db="EMBL/GenBank/DDBJ databases">
        <authorList>
            <person name="Criscuolo A."/>
        </authorList>
    </citation>
    <scope>NUCLEOTIDE SEQUENCE</scope>
    <source>
        <strain evidence="6">CIP111600</strain>
    </source>
</reference>
<dbReference type="InterPro" id="IPR000843">
    <property type="entry name" value="HTH_LacI"/>
</dbReference>
<keyword evidence="7" id="KW-1185">Reference proteome</keyword>
<accession>A0A916NK82</accession>
<comment type="caution">
    <text evidence="6">The sequence shown here is derived from an EMBL/GenBank/DDBJ whole genome shotgun (WGS) entry which is preliminary data.</text>
</comment>
<protein>
    <submittedName>
        <fullName evidence="6">Ribose operon repressor</fullName>
    </submittedName>
</protein>
<evidence type="ECO:0000259" key="5">
    <source>
        <dbReference type="PROSITE" id="PS50943"/>
    </source>
</evidence>
<dbReference type="InterPro" id="IPR046335">
    <property type="entry name" value="LacI/GalR-like_sensor"/>
</dbReference>
<dbReference type="PANTHER" id="PTHR30146:SF109">
    <property type="entry name" value="HTH-TYPE TRANSCRIPTIONAL REGULATOR GALS"/>
    <property type="match status" value="1"/>
</dbReference>
<feature type="domain" description="HTH cro/C1-type" evidence="5">
    <location>
        <begin position="4"/>
        <end position="50"/>
    </location>
</feature>
<keyword evidence="2" id="KW-0238">DNA-binding</keyword>
<evidence type="ECO:0000313" key="6">
    <source>
        <dbReference type="EMBL" id="CAG7643778.1"/>
    </source>
</evidence>
<dbReference type="GO" id="GO:0003700">
    <property type="term" value="F:DNA-binding transcription factor activity"/>
    <property type="evidence" value="ECO:0007669"/>
    <property type="project" value="TreeGrafter"/>
</dbReference>
<dbReference type="Pfam" id="PF00356">
    <property type="entry name" value="LacI"/>
    <property type="match status" value="1"/>
</dbReference>
<dbReference type="CDD" id="cd01392">
    <property type="entry name" value="HTH_LacI"/>
    <property type="match status" value="1"/>
</dbReference>
<dbReference type="PROSITE" id="PS00356">
    <property type="entry name" value="HTH_LACI_1"/>
    <property type="match status" value="1"/>
</dbReference>
<evidence type="ECO:0000256" key="1">
    <source>
        <dbReference type="ARBA" id="ARBA00023015"/>
    </source>
</evidence>